<proteinExistence type="predicted"/>
<dbReference type="EMBL" id="WNZX01000015">
    <property type="protein sequence ID" value="MUG72391.1"/>
    <property type="molecule type" value="Genomic_DNA"/>
</dbReference>
<evidence type="ECO:0000313" key="2">
    <source>
        <dbReference type="Proteomes" id="UP000450917"/>
    </source>
</evidence>
<protein>
    <submittedName>
        <fullName evidence="1">Uncharacterized protein</fullName>
    </submittedName>
</protein>
<accession>A0A7X2ZDW3</accession>
<dbReference type="Proteomes" id="UP000450917">
    <property type="component" value="Unassembled WGS sequence"/>
</dbReference>
<sequence>MMAKSDQLRIDQQELVQAWSRTLPTVLNASDRAEVFADEADSNVLRVHITTAGRNDYSFDFKCTYVDSREVKVDLVDVERDGSNVDERTDVIQTLVDDYVRHIHECAQQLHALTTR</sequence>
<evidence type="ECO:0000313" key="1">
    <source>
        <dbReference type="EMBL" id="MUG72391.1"/>
    </source>
</evidence>
<keyword evidence="2" id="KW-1185">Reference proteome</keyword>
<organism evidence="1 2">
    <name type="scientific">Paenibacillus validus</name>
    <dbReference type="NCBI Taxonomy" id="44253"/>
    <lineage>
        <taxon>Bacteria</taxon>
        <taxon>Bacillati</taxon>
        <taxon>Bacillota</taxon>
        <taxon>Bacilli</taxon>
        <taxon>Bacillales</taxon>
        <taxon>Paenibacillaceae</taxon>
        <taxon>Paenibacillus</taxon>
    </lineage>
</organism>
<gene>
    <name evidence="1" type="ORF">GNP93_17110</name>
</gene>
<comment type="caution">
    <text evidence="1">The sequence shown here is derived from an EMBL/GenBank/DDBJ whole genome shotgun (WGS) entry which is preliminary data.</text>
</comment>
<name>A0A7X2ZDW3_9BACL</name>
<dbReference type="AlphaFoldDB" id="A0A7X2ZDW3"/>
<reference evidence="1 2" key="1">
    <citation type="submission" date="2019-11" db="EMBL/GenBank/DDBJ databases">
        <title>Draft genome sequences of five Paenibacillus species of dairy origin.</title>
        <authorList>
            <person name="Olajide A.M."/>
            <person name="Chen S."/>
            <person name="Lapointe G."/>
        </authorList>
    </citation>
    <scope>NUCLEOTIDE SEQUENCE [LARGE SCALE GENOMIC DNA]</scope>
    <source>
        <strain evidence="1 2">2CS3</strain>
    </source>
</reference>